<dbReference type="AlphaFoldDB" id="A0A9N9P4U0"/>
<feature type="non-terminal residue" evidence="1">
    <location>
        <position position="1"/>
    </location>
</feature>
<keyword evidence="2" id="KW-1185">Reference proteome</keyword>
<name>A0A9N9P4U0_9GLOM</name>
<sequence length="44" mass="4790">CISSGHRQMDQITGWICDYLGEAINKSLANKLGKVVVSQPVESL</sequence>
<organism evidence="1 2">
    <name type="scientific">Dentiscutata erythropus</name>
    <dbReference type="NCBI Taxonomy" id="1348616"/>
    <lineage>
        <taxon>Eukaryota</taxon>
        <taxon>Fungi</taxon>
        <taxon>Fungi incertae sedis</taxon>
        <taxon>Mucoromycota</taxon>
        <taxon>Glomeromycotina</taxon>
        <taxon>Glomeromycetes</taxon>
        <taxon>Diversisporales</taxon>
        <taxon>Gigasporaceae</taxon>
        <taxon>Dentiscutata</taxon>
    </lineage>
</organism>
<evidence type="ECO:0000313" key="1">
    <source>
        <dbReference type="EMBL" id="CAG8791086.1"/>
    </source>
</evidence>
<gene>
    <name evidence="1" type="ORF">DERYTH_LOCUS21447</name>
</gene>
<reference evidence="1" key="1">
    <citation type="submission" date="2021-06" db="EMBL/GenBank/DDBJ databases">
        <authorList>
            <person name="Kallberg Y."/>
            <person name="Tangrot J."/>
            <person name="Rosling A."/>
        </authorList>
    </citation>
    <scope>NUCLEOTIDE SEQUENCE</scope>
    <source>
        <strain evidence="1">MA453B</strain>
    </source>
</reference>
<protein>
    <submittedName>
        <fullName evidence="1">26864_t:CDS:1</fullName>
    </submittedName>
</protein>
<dbReference type="EMBL" id="CAJVPY010027371">
    <property type="protein sequence ID" value="CAG8791086.1"/>
    <property type="molecule type" value="Genomic_DNA"/>
</dbReference>
<feature type="non-terminal residue" evidence="1">
    <location>
        <position position="44"/>
    </location>
</feature>
<accession>A0A9N9P4U0</accession>
<evidence type="ECO:0000313" key="2">
    <source>
        <dbReference type="Proteomes" id="UP000789405"/>
    </source>
</evidence>
<proteinExistence type="predicted"/>
<comment type="caution">
    <text evidence="1">The sequence shown here is derived from an EMBL/GenBank/DDBJ whole genome shotgun (WGS) entry which is preliminary data.</text>
</comment>
<dbReference type="Proteomes" id="UP000789405">
    <property type="component" value="Unassembled WGS sequence"/>
</dbReference>